<comment type="similarity">
    <text evidence="4">Belongs to the complex I NDUFS5 subunit family.</text>
</comment>
<dbReference type="GO" id="GO:0005758">
    <property type="term" value="C:mitochondrial intermembrane space"/>
    <property type="evidence" value="ECO:0007669"/>
    <property type="project" value="UniProtKB-SubCell"/>
</dbReference>
<comment type="function">
    <text evidence="1">Accessory subunit of the mitochondrial membrane respiratory chain NADH dehydrogenase (Complex I), that is believed not to be involved in catalysis. Complex I functions in the transfer of electrons from NADH to the respiratory chain. The immediate electron acceptor for the enzyme is believed to be ubiquinone.</text>
</comment>
<keyword evidence="10" id="KW-0472">Membrane</keyword>
<evidence type="ECO:0000256" key="6">
    <source>
        <dbReference type="ARBA" id="ARBA00022660"/>
    </source>
</evidence>
<protein>
    <submittedName>
        <fullName evidence="14">NADH dehydrogenase [ubiquinone] iron-sulfur protein 5</fullName>
    </submittedName>
</protein>
<dbReference type="STRING" id="1561998.A0A1I7TKV2"/>
<dbReference type="Proteomes" id="UP000095282">
    <property type="component" value="Unplaced"/>
</dbReference>
<evidence type="ECO:0000256" key="5">
    <source>
        <dbReference type="ARBA" id="ARBA00022448"/>
    </source>
</evidence>
<dbReference type="WBParaSite" id="Csp11.Scaffold627.g6914.t1">
    <property type="protein sequence ID" value="Csp11.Scaffold627.g6914.t1"/>
    <property type="gene ID" value="Csp11.Scaffold627.g6914"/>
</dbReference>
<dbReference type="GO" id="GO:0005743">
    <property type="term" value="C:mitochondrial inner membrane"/>
    <property type="evidence" value="ECO:0007669"/>
    <property type="project" value="UniProtKB-SubCell"/>
</dbReference>
<evidence type="ECO:0000256" key="3">
    <source>
        <dbReference type="ARBA" id="ARBA00004637"/>
    </source>
</evidence>
<dbReference type="AlphaFoldDB" id="A0A1I7TKV2"/>
<evidence type="ECO:0000256" key="1">
    <source>
        <dbReference type="ARBA" id="ARBA00003195"/>
    </source>
</evidence>
<evidence type="ECO:0000256" key="4">
    <source>
        <dbReference type="ARBA" id="ARBA00007372"/>
    </source>
</evidence>
<keyword evidence="7" id="KW-0999">Mitochondrion inner membrane</keyword>
<sequence>MATGNRVPENFQTLSPIVKAPLSDTLSVPLSQQGRICGFFESQFYRCMEAYGAKMGRKYCDLEHRDYQECITGDKQKRELKQLLLNAESFSSKESSIRRSSTIIQNLDNSKRITSNGIALTNSFHQELFFRARSMF</sequence>
<dbReference type="Pfam" id="PF10200">
    <property type="entry name" value="Ndufs5"/>
    <property type="match status" value="1"/>
</dbReference>
<keyword evidence="6" id="KW-0679">Respiratory chain</keyword>
<feature type="disulfide bond" evidence="12">
    <location>
        <begin position="37"/>
        <end position="70"/>
    </location>
</feature>
<evidence type="ECO:0000256" key="2">
    <source>
        <dbReference type="ARBA" id="ARBA00004569"/>
    </source>
</evidence>
<keyword evidence="5" id="KW-0813">Transport</keyword>
<evidence type="ECO:0000313" key="13">
    <source>
        <dbReference type="Proteomes" id="UP000095282"/>
    </source>
</evidence>
<comment type="subcellular location">
    <subcellularLocation>
        <location evidence="3">Mitochondrion inner membrane</location>
        <topology evidence="3">Peripheral membrane protein</topology>
    </subcellularLocation>
    <subcellularLocation>
        <location evidence="2">Mitochondrion intermembrane space</location>
    </subcellularLocation>
</comment>
<reference evidence="14" key="1">
    <citation type="submission" date="2016-11" db="UniProtKB">
        <authorList>
            <consortium name="WormBaseParasite"/>
        </authorList>
    </citation>
    <scope>IDENTIFICATION</scope>
</reference>
<proteinExistence type="inferred from homology"/>
<evidence type="ECO:0000256" key="12">
    <source>
        <dbReference type="PIRSR" id="PIRSR619342-50"/>
    </source>
</evidence>
<feature type="disulfide bond" evidence="12">
    <location>
        <begin position="47"/>
        <end position="60"/>
    </location>
</feature>
<keyword evidence="8" id="KW-0249">Electron transport</keyword>
<organism evidence="13 14">
    <name type="scientific">Caenorhabditis tropicalis</name>
    <dbReference type="NCBI Taxonomy" id="1561998"/>
    <lineage>
        <taxon>Eukaryota</taxon>
        <taxon>Metazoa</taxon>
        <taxon>Ecdysozoa</taxon>
        <taxon>Nematoda</taxon>
        <taxon>Chromadorea</taxon>
        <taxon>Rhabditida</taxon>
        <taxon>Rhabditina</taxon>
        <taxon>Rhabditomorpha</taxon>
        <taxon>Rhabditoidea</taxon>
        <taxon>Rhabditidae</taxon>
        <taxon>Peloderinae</taxon>
        <taxon>Caenorhabditis</taxon>
    </lineage>
</organism>
<keyword evidence="11 12" id="KW-1015">Disulfide bond</keyword>
<evidence type="ECO:0000256" key="7">
    <source>
        <dbReference type="ARBA" id="ARBA00022792"/>
    </source>
</evidence>
<evidence type="ECO:0000256" key="10">
    <source>
        <dbReference type="ARBA" id="ARBA00023136"/>
    </source>
</evidence>
<evidence type="ECO:0000313" key="14">
    <source>
        <dbReference type="WBParaSite" id="Csp11.Scaffold627.g6914.t1"/>
    </source>
</evidence>
<dbReference type="eggNOG" id="KOG4110">
    <property type="taxonomic scope" value="Eukaryota"/>
</dbReference>
<dbReference type="InterPro" id="IPR019342">
    <property type="entry name" value="NADH_UbQ_OxRdtase_FeS-su5"/>
</dbReference>
<evidence type="ECO:0000256" key="11">
    <source>
        <dbReference type="ARBA" id="ARBA00023157"/>
    </source>
</evidence>
<keyword evidence="9" id="KW-0496">Mitochondrion</keyword>
<dbReference type="PANTHER" id="PTHR21268:SF2">
    <property type="entry name" value="NADH DEHYDROGENASE [UBIQUINONE] IRON-SULFUR PROTEIN 5"/>
    <property type="match status" value="1"/>
</dbReference>
<name>A0A1I7TKV2_9PELO</name>
<dbReference type="PANTHER" id="PTHR21268">
    <property type="entry name" value="NADH DEHYDROGENASE [UBIQUINONE] IRON-SULFUR PROTEIN 5"/>
    <property type="match status" value="1"/>
</dbReference>
<keyword evidence="13" id="KW-1185">Reference proteome</keyword>
<evidence type="ECO:0000256" key="8">
    <source>
        <dbReference type="ARBA" id="ARBA00022982"/>
    </source>
</evidence>
<evidence type="ECO:0000256" key="9">
    <source>
        <dbReference type="ARBA" id="ARBA00023128"/>
    </source>
</evidence>
<accession>A0A1I7TKV2</accession>